<accession>A0ABQ7HAL1</accession>
<comment type="caution">
    <text evidence="4">The sequence shown here is derived from an EMBL/GenBank/DDBJ whole genome shotgun (WGS) entry which is preliminary data.</text>
</comment>
<gene>
    <name evidence="4" type="ORF">DUNSADRAFT_14</name>
</gene>
<dbReference type="InterPro" id="IPR004361">
    <property type="entry name" value="Glyoxalase_1"/>
</dbReference>
<proteinExistence type="predicted"/>
<dbReference type="PANTHER" id="PTHR46036">
    <property type="entry name" value="LACTOYLGLUTATHIONE LYASE"/>
    <property type="match status" value="1"/>
</dbReference>
<evidence type="ECO:0000256" key="1">
    <source>
        <dbReference type="ARBA" id="ARBA00030537"/>
    </source>
</evidence>
<protein>
    <recommendedName>
        <fullName evidence="1">Glyoxalase I</fullName>
    </recommendedName>
</protein>
<name>A0ABQ7HAL1_DUNSA</name>
<dbReference type="SUPFAM" id="SSF54593">
    <property type="entry name" value="Glyoxalase/Bleomycin resistance protein/Dihydroxybiphenyl dioxygenase"/>
    <property type="match status" value="2"/>
</dbReference>
<evidence type="ECO:0000259" key="3">
    <source>
        <dbReference type="PROSITE" id="PS51819"/>
    </source>
</evidence>
<dbReference type="EMBL" id="MU069436">
    <property type="protein sequence ID" value="KAF5843892.1"/>
    <property type="molecule type" value="Genomic_DNA"/>
</dbReference>
<dbReference type="InterPro" id="IPR004360">
    <property type="entry name" value="Glyas_Fos-R_dOase_dom"/>
</dbReference>
<evidence type="ECO:0000256" key="2">
    <source>
        <dbReference type="ARBA" id="ARBA00048273"/>
    </source>
</evidence>
<dbReference type="Gene3D" id="3.10.180.10">
    <property type="entry name" value="2,3-Dihydroxybiphenyl 1,2-Dioxygenase, domain 1"/>
    <property type="match status" value="2"/>
</dbReference>
<dbReference type="InterPro" id="IPR029068">
    <property type="entry name" value="Glyas_Bleomycin-R_OHBP_Dase"/>
</dbReference>
<feature type="domain" description="VOC" evidence="3">
    <location>
        <begin position="217"/>
        <end position="343"/>
    </location>
</feature>
<dbReference type="PANTHER" id="PTHR46036:SF5">
    <property type="entry name" value="LACTOYLGLUTATHIONE LYASE"/>
    <property type="match status" value="1"/>
</dbReference>
<reference evidence="4" key="1">
    <citation type="submission" date="2017-08" db="EMBL/GenBank/DDBJ databases">
        <authorList>
            <person name="Polle J.E."/>
            <person name="Barry K."/>
            <person name="Cushman J."/>
            <person name="Schmutz J."/>
            <person name="Tran D."/>
            <person name="Hathwaick L.T."/>
            <person name="Yim W.C."/>
            <person name="Jenkins J."/>
            <person name="Mckie-Krisberg Z.M."/>
            <person name="Prochnik S."/>
            <person name="Lindquist E."/>
            <person name="Dockter R.B."/>
            <person name="Adam C."/>
            <person name="Molina H."/>
            <person name="Bunkerborg J."/>
            <person name="Jin E."/>
            <person name="Buchheim M."/>
            <person name="Magnuson J."/>
        </authorList>
    </citation>
    <scope>NUCLEOTIDE SEQUENCE</scope>
    <source>
        <strain evidence="4">CCAP 19/18</strain>
    </source>
</reference>
<dbReference type="Proteomes" id="UP000815325">
    <property type="component" value="Unassembled WGS sequence"/>
</dbReference>
<sequence length="350" mass="38458">MLTKGFASASRNLCRSTSLAPKPTAPGPQRVGSSIAGLSHLPAVPSAANCFASPVSRKTPSPSLRRTVTMASAGSALDWGKEDSRRMLHVVYRVGDLEKTIEYYKKHFGMQLLRMRDVPEGKFTNAFLGYGSELEHCVLELTYNYGVDSYPLGDGFGHFGLAVNDVYKTAESIQSSGGQVPRPAGPVKGGSTIIAFAKDPTGYSFELIQREGKIPEPFAQVMLRVFDLEKSIQYYTQALGMTLLRKRENPEGRYTLAFLGYGPEEENTVFELTYNWDRKEPYNKGGGYAQMAISTNDVYKTAEQIRAAGGTLTKEPGPASPNIPTKICATTDPDGWKIVFVDNEDFKKEF</sequence>
<feature type="domain" description="VOC" evidence="3">
    <location>
        <begin position="86"/>
        <end position="210"/>
    </location>
</feature>
<evidence type="ECO:0000313" key="5">
    <source>
        <dbReference type="Proteomes" id="UP000815325"/>
    </source>
</evidence>
<keyword evidence="5" id="KW-1185">Reference proteome</keyword>
<evidence type="ECO:0000313" key="4">
    <source>
        <dbReference type="EMBL" id="KAF5843892.1"/>
    </source>
</evidence>
<dbReference type="PROSITE" id="PS51819">
    <property type="entry name" value="VOC"/>
    <property type="match status" value="2"/>
</dbReference>
<comment type="catalytic activity">
    <reaction evidence="2">
        <text>(R)-S-lactoylglutathione = methylglyoxal + glutathione</text>
        <dbReference type="Rhea" id="RHEA:19069"/>
        <dbReference type="ChEBI" id="CHEBI:17158"/>
        <dbReference type="ChEBI" id="CHEBI:57474"/>
        <dbReference type="ChEBI" id="CHEBI:57925"/>
        <dbReference type="EC" id="4.4.1.5"/>
    </reaction>
</comment>
<organism evidence="4 5">
    <name type="scientific">Dunaliella salina</name>
    <name type="common">Green alga</name>
    <name type="synonym">Protococcus salinus</name>
    <dbReference type="NCBI Taxonomy" id="3046"/>
    <lineage>
        <taxon>Eukaryota</taxon>
        <taxon>Viridiplantae</taxon>
        <taxon>Chlorophyta</taxon>
        <taxon>core chlorophytes</taxon>
        <taxon>Chlorophyceae</taxon>
        <taxon>CS clade</taxon>
        <taxon>Chlamydomonadales</taxon>
        <taxon>Dunaliellaceae</taxon>
        <taxon>Dunaliella</taxon>
    </lineage>
</organism>
<dbReference type="InterPro" id="IPR037523">
    <property type="entry name" value="VOC_core"/>
</dbReference>
<dbReference type="Pfam" id="PF00903">
    <property type="entry name" value="Glyoxalase"/>
    <property type="match status" value="2"/>
</dbReference>
<dbReference type="CDD" id="cd16358">
    <property type="entry name" value="GlxI_Ni"/>
    <property type="match status" value="1"/>
</dbReference>
<dbReference type="NCBIfam" id="TIGR00068">
    <property type="entry name" value="glyox_I"/>
    <property type="match status" value="1"/>
</dbReference>